<organism evidence="2 3">
    <name type="scientific">Hymenobacter negativus</name>
    <dbReference type="NCBI Taxonomy" id="2795026"/>
    <lineage>
        <taxon>Bacteria</taxon>
        <taxon>Pseudomonadati</taxon>
        <taxon>Bacteroidota</taxon>
        <taxon>Cytophagia</taxon>
        <taxon>Cytophagales</taxon>
        <taxon>Hymenobacteraceae</taxon>
        <taxon>Hymenobacter</taxon>
    </lineage>
</organism>
<feature type="compositionally biased region" description="Acidic residues" evidence="1">
    <location>
        <begin position="67"/>
        <end position="78"/>
    </location>
</feature>
<evidence type="ECO:0000313" key="2">
    <source>
        <dbReference type="EMBL" id="MBO2011732.1"/>
    </source>
</evidence>
<protein>
    <submittedName>
        <fullName evidence="2">Uncharacterized protein</fullName>
    </submittedName>
</protein>
<dbReference type="EMBL" id="JAGETZ010000012">
    <property type="protein sequence ID" value="MBO2011732.1"/>
    <property type="molecule type" value="Genomic_DNA"/>
</dbReference>
<feature type="compositionally biased region" description="Low complexity" evidence="1">
    <location>
        <begin position="43"/>
        <end position="59"/>
    </location>
</feature>
<sequence length="150" mass="16448">MDSPTPSQQNENDHRPQDQQARAADAQPNVNDPIRHAASPNYGTFGHADDAAFAASSSGGRSGSNDNPDEFSEFDDREQDAQNAPENAEDQPGHIMQNQAPELVREVEAEDADNEELRKAWAEDDPRYAGGGTHNTREEDADAKYPKNDD</sequence>
<feature type="compositionally biased region" description="Basic and acidic residues" evidence="1">
    <location>
        <begin position="115"/>
        <end position="127"/>
    </location>
</feature>
<reference evidence="2 3" key="1">
    <citation type="submission" date="2021-03" db="EMBL/GenBank/DDBJ databases">
        <authorList>
            <person name="Kim M.K."/>
        </authorList>
    </citation>
    <scope>NUCLEOTIDE SEQUENCE [LARGE SCALE GENOMIC DNA]</scope>
    <source>
        <strain evidence="2 3">BT442</strain>
    </source>
</reference>
<proteinExistence type="predicted"/>
<keyword evidence="3" id="KW-1185">Reference proteome</keyword>
<dbReference type="Proteomes" id="UP000664369">
    <property type="component" value="Unassembled WGS sequence"/>
</dbReference>
<gene>
    <name evidence="2" type="ORF">J4E00_21885</name>
</gene>
<feature type="compositionally biased region" description="Low complexity" evidence="1">
    <location>
        <begin position="18"/>
        <end position="28"/>
    </location>
</feature>
<feature type="compositionally biased region" description="Polar residues" evidence="1">
    <location>
        <begin position="1"/>
        <end position="10"/>
    </location>
</feature>
<comment type="caution">
    <text evidence="2">The sequence shown here is derived from an EMBL/GenBank/DDBJ whole genome shotgun (WGS) entry which is preliminary data.</text>
</comment>
<evidence type="ECO:0000313" key="3">
    <source>
        <dbReference type="Proteomes" id="UP000664369"/>
    </source>
</evidence>
<feature type="compositionally biased region" description="Basic and acidic residues" evidence="1">
    <location>
        <begin position="135"/>
        <end position="150"/>
    </location>
</feature>
<name>A0ABS3QKI0_9BACT</name>
<evidence type="ECO:0000256" key="1">
    <source>
        <dbReference type="SAM" id="MobiDB-lite"/>
    </source>
</evidence>
<accession>A0ABS3QKI0</accession>
<feature type="region of interest" description="Disordered" evidence="1">
    <location>
        <begin position="1"/>
        <end position="150"/>
    </location>
</feature>
<dbReference type="RefSeq" id="WP_208177423.1">
    <property type="nucleotide sequence ID" value="NZ_JAGETZ010000012.1"/>
</dbReference>